<dbReference type="Gene3D" id="3.40.50.11750">
    <property type="entry name" value="HypD, alpha/beta domain 1"/>
    <property type="match status" value="2"/>
</dbReference>
<keyword evidence="2" id="KW-0479">Metal-binding</keyword>
<proteinExistence type="inferred from homology"/>
<dbReference type="EMBL" id="SLZY01000008">
    <property type="protein sequence ID" value="TCS71724.1"/>
    <property type="molecule type" value="Genomic_DNA"/>
</dbReference>
<comment type="caution">
    <text evidence="5">The sequence shown here is derived from an EMBL/GenBank/DDBJ whole genome shotgun (WGS) entry which is preliminary data.</text>
</comment>
<dbReference type="InterPro" id="IPR042243">
    <property type="entry name" value="HypD_1"/>
</dbReference>
<dbReference type="AlphaFoldDB" id="A0A4R3JUY2"/>
<organism evidence="5 6">
    <name type="scientific">Sulfuritortus calidifontis</name>
    <dbReference type="NCBI Taxonomy" id="1914471"/>
    <lineage>
        <taxon>Bacteria</taxon>
        <taxon>Pseudomonadati</taxon>
        <taxon>Pseudomonadota</taxon>
        <taxon>Betaproteobacteria</taxon>
        <taxon>Nitrosomonadales</taxon>
        <taxon>Thiobacillaceae</taxon>
        <taxon>Sulfuritortus</taxon>
    </lineage>
</organism>
<comment type="similarity">
    <text evidence="1 4">Belongs to the HypD family.</text>
</comment>
<evidence type="ECO:0000256" key="2">
    <source>
        <dbReference type="ARBA" id="ARBA00022723"/>
    </source>
</evidence>
<gene>
    <name evidence="5" type="ORF">EDC61_10867</name>
</gene>
<protein>
    <recommendedName>
        <fullName evidence="4">Hydrogenase maturation factor</fullName>
    </recommendedName>
</protein>
<keyword evidence="6" id="KW-1185">Reference proteome</keyword>
<dbReference type="GO" id="GO:0051539">
    <property type="term" value="F:4 iron, 4 sulfur cluster binding"/>
    <property type="evidence" value="ECO:0007669"/>
    <property type="project" value="TreeGrafter"/>
</dbReference>
<dbReference type="Gene3D" id="6.10.20.100">
    <property type="match status" value="1"/>
</dbReference>
<evidence type="ECO:0000256" key="1">
    <source>
        <dbReference type="ARBA" id="ARBA00007888"/>
    </source>
</evidence>
<dbReference type="NCBIfam" id="TIGR00075">
    <property type="entry name" value="hypD"/>
    <property type="match status" value="1"/>
</dbReference>
<dbReference type="PANTHER" id="PTHR30149:SF0">
    <property type="entry name" value="HYDROGENASE MATURATION FACTOR HYPD"/>
    <property type="match status" value="1"/>
</dbReference>
<dbReference type="InterPro" id="IPR042244">
    <property type="entry name" value="HypD_2_sf"/>
</dbReference>
<keyword evidence="3" id="KW-0408">Iron</keyword>
<dbReference type="GO" id="GO:0070025">
    <property type="term" value="F:carbon monoxide binding"/>
    <property type="evidence" value="ECO:0007669"/>
    <property type="project" value="TreeGrafter"/>
</dbReference>
<accession>A0A4R3JUY2</accession>
<dbReference type="GO" id="GO:0051604">
    <property type="term" value="P:protein maturation"/>
    <property type="evidence" value="ECO:0007669"/>
    <property type="project" value="TreeGrafter"/>
</dbReference>
<dbReference type="Proteomes" id="UP000295135">
    <property type="component" value="Unassembled WGS sequence"/>
</dbReference>
<dbReference type="InterPro" id="IPR002780">
    <property type="entry name" value="Hyd_form_HypD"/>
</dbReference>
<dbReference type="Pfam" id="PF01924">
    <property type="entry name" value="HypD"/>
    <property type="match status" value="1"/>
</dbReference>
<dbReference type="GO" id="GO:0005506">
    <property type="term" value="F:iron ion binding"/>
    <property type="evidence" value="ECO:0007669"/>
    <property type="project" value="TreeGrafter"/>
</dbReference>
<dbReference type="OrthoDB" id="9770424at2"/>
<evidence type="ECO:0000256" key="4">
    <source>
        <dbReference type="PIRNR" id="PIRNR005622"/>
    </source>
</evidence>
<evidence type="ECO:0000313" key="6">
    <source>
        <dbReference type="Proteomes" id="UP000295135"/>
    </source>
</evidence>
<sequence>MSAAPPPKNSSLSPAHGAEGGLNARHWLSKIHALAFDRPVKIMNVCGGHERAITHAGLRGALPAWLELVPGPGCPVCICPEEDIYQAIQLALQDKVILLAYGDMLRVPVNVAKGEVRSLIEAQAAGADVRPIASPIEARKIALDNPGRPVVFFAAGFETTTAPLAAMLAEMKLPSPASGGGGPNNLSILLSGRLTWPAVAMLLHSGRPGFDALIAPGHVSAVMGPEEWQFVVDQHNIPAAVAGFTPESLLAAFYSVLRQLESGERFLDNCYREVVMPGGNPTGRRLMAATLDVVDANWRGIGVIPASGYALKPAFARYDARKRYPDHSAPGRRRAGEMPPGCDCAEVVLGRRYPNQCRLYGRACTPRHPVGPCMVSDEGACRIWWAGGVEADLTA</sequence>
<dbReference type="PIRSF" id="PIRSF005622">
    <property type="entry name" value="Hydrgn_mat_hypD"/>
    <property type="match status" value="1"/>
</dbReference>
<reference evidence="5 6" key="1">
    <citation type="submission" date="2019-03" db="EMBL/GenBank/DDBJ databases">
        <title>Genomic Encyclopedia of Type Strains, Phase IV (KMG-IV): sequencing the most valuable type-strain genomes for metagenomic binning, comparative biology and taxonomic classification.</title>
        <authorList>
            <person name="Goeker M."/>
        </authorList>
    </citation>
    <scope>NUCLEOTIDE SEQUENCE [LARGE SCALE GENOMIC DNA]</scope>
    <source>
        <strain evidence="5 6">DSM 103923</strain>
    </source>
</reference>
<name>A0A4R3JUY2_9PROT</name>
<evidence type="ECO:0000256" key="3">
    <source>
        <dbReference type="ARBA" id="ARBA00023004"/>
    </source>
</evidence>
<dbReference type="PANTHER" id="PTHR30149">
    <property type="entry name" value="HYDROGENASE PROTEIN ASSEMBLY PROTEIN HYPD"/>
    <property type="match status" value="1"/>
</dbReference>
<evidence type="ECO:0000313" key="5">
    <source>
        <dbReference type="EMBL" id="TCS71724.1"/>
    </source>
</evidence>